<dbReference type="InterPro" id="IPR043917">
    <property type="entry name" value="DUF5753"/>
</dbReference>
<dbReference type="EMBL" id="JAENHO010000010">
    <property type="protein sequence ID" value="MBL7259075.1"/>
    <property type="molecule type" value="Genomic_DNA"/>
</dbReference>
<evidence type="ECO:0000313" key="4">
    <source>
        <dbReference type="Proteomes" id="UP000598996"/>
    </source>
</evidence>
<comment type="caution">
    <text evidence="3">The sequence shown here is derived from an EMBL/GenBank/DDBJ whole genome shotgun (WGS) entry which is preliminary data.</text>
</comment>
<sequence length="305" mass="34354">MRLRHGPERGYAVSADSGGSTVPRRQLGRKLRELREAVPLTVAQAITALEWSKPRLWRYETGQVPIHPNDVDTMCRVYGADPSVTEALKELARQSKAKGWWHAYSDIPEWFQLFLGMESAASRLRQYEAEVIPGLLQSPGYARAMISRGPIKGLPPESVERRTEMRMQRQQILTRKDPKAPQLDVVLSESALVRGFTPKIMTDQLACLLAFAERPNVSIRVLPFSAGPHTAYQGAFVILDFPRESTARDPEPTTIYQESPTGSLYLDKPSEVETYSSIWDDLSTVAFDQPASRALIEEKAKEWSR</sequence>
<gene>
    <name evidence="3" type="ORF">JKJ07_32650</name>
</gene>
<evidence type="ECO:0000313" key="3">
    <source>
        <dbReference type="EMBL" id="MBL7259075.1"/>
    </source>
</evidence>
<organism evidence="3 4">
    <name type="scientific">Paractinoplanes lichenicola</name>
    <dbReference type="NCBI Taxonomy" id="2802976"/>
    <lineage>
        <taxon>Bacteria</taxon>
        <taxon>Bacillati</taxon>
        <taxon>Actinomycetota</taxon>
        <taxon>Actinomycetes</taxon>
        <taxon>Micromonosporales</taxon>
        <taxon>Micromonosporaceae</taxon>
        <taxon>Paractinoplanes</taxon>
    </lineage>
</organism>
<evidence type="ECO:0000256" key="1">
    <source>
        <dbReference type="SAM" id="MobiDB-lite"/>
    </source>
</evidence>
<reference evidence="3 4" key="1">
    <citation type="submission" date="2021-01" db="EMBL/GenBank/DDBJ databases">
        <title>Actinoplanes sp. nov. LDG1-01 isolated from lichen.</title>
        <authorList>
            <person name="Saeng-In P."/>
            <person name="Phongsopitanun W."/>
            <person name="Kanchanasin P."/>
            <person name="Yuki M."/>
            <person name="Kudo T."/>
            <person name="Ohkuma M."/>
            <person name="Tanasupawat S."/>
        </authorList>
    </citation>
    <scope>NUCLEOTIDE SEQUENCE [LARGE SCALE GENOMIC DNA]</scope>
    <source>
        <strain evidence="3 4">LDG1-01</strain>
    </source>
</reference>
<dbReference type="Pfam" id="PF19054">
    <property type="entry name" value="DUF5753"/>
    <property type="match status" value="1"/>
</dbReference>
<feature type="domain" description="DUF5753" evidence="2">
    <location>
        <begin position="111"/>
        <end position="298"/>
    </location>
</feature>
<dbReference type="Proteomes" id="UP000598996">
    <property type="component" value="Unassembled WGS sequence"/>
</dbReference>
<name>A0ABS1VX91_9ACTN</name>
<accession>A0ABS1VX91</accession>
<proteinExistence type="predicted"/>
<dbReference type="InterPro" id="IPR010982">
    <property type="entry name" value="Lambda_DNA-bd_dom_sf"/>
</dbReference>
<dbReference type="CDD" id="cd00093">
    <property type="entry name" value="HTH_XRE"/>
    <property type="match status" value="1"/>
</dbReference>
<evidence type="ECO:0000259" key="2">
    <source>
        <dbReference type="Pfam" id="PF19054"/>
    </source>
</evidence>
<dbReference type="InterPro" id="IPR001387">
    <property type="entry name" value="Cro/C1-type_HTH"/>
</dbReference>
<protein>
    <submittedName>
        <fullName evidence="3">Helix-turn-helix domain-containing protein</fullName>
    </submittedName>
</protein>
<dbReference type="Pfam" id="PF13560">
    <property type="entry name" value="HTH_31"/>
    <property type="match status" value="1"/>
</dbReference>
<keyword evidence="4" id="KW-1185">Reference proteome</keyword>
<dbReference type="Gene3D" id="1.10.260.40">
    <property type="entry name" value="lambda repressor-like DNA-binding domains"/>
    <property type="match status" value="1"/>
</dbReference>
<feature type="region of interest" description="Disordered" evidence="1">
    <location>
        <begin position="1"/>
        <end position="24"/>
    </location>
</feature>
<dbReference type="SUPFAM" id="SSF47413">
    <property type="entry name" value="lambda repressor-like DNA-binding domains"/>
    <property type="match status" value="1"/>
</dbReference>